<organism evidence="2 3">
    <name type="scientific">Aeromicrobium yanjiei</name>
    <dbReference type="NCBI Taxonomy" id="2662028"/>
    <lineage>
        <taxon>Bacteria</taxon>
        <taxon>Bacillati</taxon>
        <taxon>Actinomycetota</taxon>
        <taxon>Actinomycetes</taxon>
        <taxon>Propionibacteriales</taxon>
        <taxon>Nocardioidaceae</taxon>
        <taxon>Aeromicrobium</taxon>
    </lineage>
</organism>
<feature type="domain" description="AB hydrolase-1" evidence="1">
    <location>
        <begin position="37"/>
        <end position="145"/>
    </location>
</feature>
<accession>A0A5Q2MHB3</accession>
<dbReference type="Pfam" id="PF00561">
    <property type="entry name" value="Abhydrolase_1"/>
    <property type="match status" value="1"/>
</dbReference>
<dbReference type="AlphaFoldDB" id="A0A5Q2MHB3"/>
<keyword evidence="3" id="KW-1185">Reference proteome</keyword>
<evidence type="ECO:0000313" key="3">
    <source>
        <dbReference type="Proteomes" id="UP000392064"/>
    </source>
</evidence>
<name>A0A5Q2MHB3_9ACTN</name>
<dbReference type="SUPFAM" id="SSF53474">
    <property type="entry name" value="alpha/beta-Hydrolases"/>
    <property type="match status" value="1"/>
</dbReference>
<dbReference type="GO" id="GO:0016787">
    <property type="term" value="F:hydrolase activity"/>
    <property type="evidence" value="ECO:0007669"/>
    <property type="project" value="UniProtKB-KW"/>
</dbReference>
<sequence>MDNRRVTSPTPALLRYYDVKSADGTRIRAWTNDGDGPTVLVSNGLGTNPHAWPSLLRPESGVRVVGWNHRGTGGSARPTDGRVDLDSFVEDAIAVMDDAGIDACVVAAWSTGVTIAFEINARFPGRVTGILAVAGVPGNTFSTMLAPLLVPPLLARSLMVGVSQTVTVTGHALAPLTRRLPWTNVTADLVRQSRFINPAADTAEVRVLLQEFFTTHPAWYAKLAISVSKHARVSLSDVDIPVTFLAAKWDVFTGARHMRTAAQRIKGSRYRELNATHFLPVEFPEIVLDELNELLDRVG</sequence>
<dbReference type="Gene3D" id="3.40.50.1820">
    <property type="entry name" value="alpha/beta hydrolase"/>
    <property type="match status" value="1"/>
</dbReference>
<dbReference type="InterPro" id="IPR029058">
    <property type="entry name" value="AB_hydrolase_fold"/>
</dbReference>
<protein>
    <submittedName>
        <fullName evidence="2">Alpha/beta fold hydrolase</fullName>
    </submittedName>
</protein>
<dbReference type="PANTHER" id="PTHR43433:SF5">
    <property type="entry name" value="AB HYDROLASE-1 DOMAIN-CONTAINING PROTEIN"/>
    <property type="match status" value="1"/>
</dbReference>
<dbReference type="EMBL" id="CP045737">
    <property type="protein sequence ID" value="QGG42048.1"/>
    <property type="molecule type" value="Genomic_DNA"/>
</dbReference>
<reference evidence="2 3" key="1">
    <citation type="submission" date="2019-11" db="EMBL/GenBank/DDBJ databases">
        <authorList>
            <person name="Li J."/>
        </authorList>
    </citation>
    <scope>NUCLEOTIDE SEQUENCE [LARGE SCALE GENOMIC DNA]</scope>
    <source>
        <strain evidence="2 3">MF47</strain>
    </source>
</reference>
<dbReference type="Proteomes" id="UP000392064">
    <property type="component" value="Chromosome"/>
</dbReference>
<evidence type="ECO:0000259" key="1">
    <source>
        <dbReference type="Pfam" id="PF00561"/>
    </source>
</evidence>
<gene>
    <name evidence="2" type="ORF">GEV26_12085</name>
</gene>
<evidence type="ECO:0000313" key="2">
    <source>
        <dbReference type="EMBL" id="QGG42048.1"/>
    </source>
</evidence>
<dbReference type="PANTHER" id="PTHR43433">
    <property type="entry name" value="HYDROLASE, ALPHA/BETA FOLD FAMILY PROTEIN"/>
    <property type="match status" value="1"/>
</dbReference>
<proteinExistence type="predicted"/>
<keyword evidence="2" id="KW-0378">Hydrolase</keyword>
<dbReference type="KEGG" id="aef:GEV26_12085"/>
<dbReference type="InterPro" id="IPR050471">
    <property type="entry name" value="AB_hydrolase"/>
</dbReference>
<dbReference type="InterPro" id="IPR000073">
    <property type="entry name" value="AB_hydrolase_1"/>
</dbReference>